<proteinExistence type="predicted"/>
<evidence type="ECO:0000313" key="3">
    <source>
        <dbReference type="EMBL" id="CAD8688358.1"/>
    </source>
</evidence>
<dbReference type="AlphaFoldDB" id="A0A7S0RX90"/>
<dbReference type="PANTHER" id="PTHR46873">
    <property type="entry name" value="EXPRESSED PROTEIN"/>
    <property type="match status" value="1"/>
</dbReference>
<feature type="compositionally biased region" description="Polar residues" evidence="1">
    <location>
        <begin position="31"/>
        <end position="47"/>
    </location>
</feature>
<dbReference type="InterPro" id="IPR003609">
    <property type="entry name" value="Pan_app"/>
</dbReference>
<feature type="region of interest" description="Disordered" evidence="1">
    <location>
        <begin position="31"/>
        <end position="82"/>
    </location>
</feature>
<dbReference type="SUPFAM" id="SSF50891">
    <property type="entry name" value="Cyclophilin-like"/>
    <property type="match status" value="1"/>
</dbReference>
<organism evidence="3">
    <name type="scientific">Chlamydomonas leiostraca</name>
    <dbReference type="NCBI Taxonomy" id="1034604"/>
    <lineage>
        <taxon>Eukaryota</taxon>
        <taxon>Viridiplantae</taxon>
        <taxon>Chlorophyta</taxon>
        <taxon>core chlorophytes</taxon>
        <taxon>Chlorophyceae</taxon>
        <taxon>CS clade</taxon>
        <taxon>Chlamydomonadales</taxon>
        <taxon>Chlamydomonadaceae</taxon>
        <taxon>Chlamydomonas</taxon>
    </lineage>
</organism>
<dbReference type="Gene3D" id="3.50.4.10">
    <property type="entry name" value="Hepatocyte Growth Factor"/>
    <property type="match status" value="1"/>
</dbReference>
<reference evidence="3" key="1">
    <citation type="submission" date="2021-01" db="EMBL/GenBank/DDBJ databases">
        <authorList>
            <person name="Corre E."/>
            <person name="Pelletier E."/>
            <person name="Niang G."/>
            <person name="Scheremetjew M."/>
            <person name="Finn R."/>
            <person name="Kale V."/>
            <person name="Holt S."/>
            <person name="Cochrane G."/>
            <person name="Meng A."/>
            <person name="Brown T."/>
            <person name="Cohen L."/>
        </authorList>
    </citation>
    <scope>NUCLEOTIDE SEQUENCE</scope>
    <source>
        <strain evidence="3">SAG 11-49</strain>
    </source>
</reference>
<protein>
    <recommendedName>
        <fullName evidence="2">Apple domain-containing protein</fullName>
    </recommendedName>
</protein>
<dbReference type="EMBL" id="HBFB01024808">
    <property type="protein sequence ID" value="CAD8688358.1"/>
    <property type="molecule type" value="Transcribed_RNA"/>
</dbReference>
<dbReference type="PANTHER" id="PTHR46873:SF1">
    <property type="entry name" value="EXPRESSED PROTEIN"/>
    <property type="match status" value="1"/>
</dbReference>
<evidence type="ECO:0000259" key="2">
    <source>
        <dbReference type="Pfam" id="PF14295"/>
    </source>
</evidence>
<feature type="compositionally biased region" description="Low complexity" evidence="1">
    <location>
        <begin position="48"/>
        <end position="82"/>
    </location>
</feature>
<name>A0A7S0RX90_9CHLO</name>
<feature type="domain" description="Apple" evidence="2">
    <location>
        <begin position="109"/>
        <end position="166"/>
    </location>
</feature>
<sequence>MIAATICFHARWQVLHQKMTALHLLHRAQTAAQNKDSQTRTSTTGNQGSSSLGAGSASGSKGSKLSLIERSSGSSSGSGSKGSKVSAAAAAAIAADDCAVGNPHVHEHTEYWGDVVAPGSQPSGRGRGLETDSAEGCCRSCKSTKGCNIWVWCQDPQICGRQCWLKRVGGAREVVSHGQGPAVPWTSGHLEKDYMRDPATLPPPDPTIDTLVLVTMYGRVRIKLRPDWHGPSVDFARRLAQLPELCTNKCEFYRAEPGFLLQGSLHAFIPPNSKTQEGPGFMQKGDIGWAGGGPGPDFFIYLGEQPAAHFGRSHTVWGQIADEDSMKLVQKMVMLPATAPKPGDMHMLDKNIEIRTDR</sequence>
<evidence type="ECO:0000256" key="1">
    <source>
        <dbReference type="SAM" id="MobiDB-lite"/>
    </source>
</evidence>
<gene>
    <name evidence="3" type="ORF">CLEI1391_LOCUS13931</name>
</gene>
<dbReference type="Pfam" id="PF14295">
    <property type="entry name" value="PAN_4"/>
    <property type="match status" value="1"/>
</dbReference>
<dbReference type="InterPro" id="IPR029000">
    <property type="entry name" value="Cyclophilin-like_dom_sf"/>
</dbReference>
<accession>A0A7S0RX90</accession>
<dbReference type="Gene3D" id="2.40.100.10">
    <property type="entry name" value="Cyclophilin-like"/>
    <property type="match status" value="1"/>
</dbReference>